<keyword evidence="8" id="KW-0479">Metal-binding</keyword>
<feature type="binding site" evidence="8">
    <location>
        <position position="419"/>
    </location>
    <ligand>
        <name>Na(+)</name>
        <dbReference type="ChEBI" id="CHEBI:29101"/>
        <label>1</label>
    </ligand>
</feature>
<accession>A0A8J1UFN7</accession>
<comment type="similarity">
    <text evidence="2 10">Belongs to the sodium:neurotransmitter symporter (SNF) (TC 2.A.22) family.</text>
</comment>
<gene>
    <name evidence="13" type="ORF">OFUS_LOCUS14189</name>
</gene>
<keyword evidence="8" id="KW-0915">Sodium</keyword>
<dbReference type="PRINTS" id="PR00176">
    <property type="entry name" value="NANEUSMPORT"/>
</dbReference>
<reference evidence="13" key="1">
    <citation type="submission" date="2022-03" db="EMBL/GenBank/DDBJ databases">
        <authorList>
            <person name="Martin C."/>
        </authorList>
    </citation>
    <scope>NUCLEOTIDE SEQUENCE</scope>
</reference>
<evidence type="ECO:0000256" key="11">
    <source>
        <dbReference type="SAM" id="MobiDB-lite"/>
    </source>
</evidence>
<evidence type="ECO:0000256" key="10">
    <source>
        <dbReference type="RuleBase" id="RU003732"/>
    </source>
</evidence>
<feature type="transmembrane region" description="Helical" evidence="12">
    <location>
        <begin position="406"/>
        <end position="425"/>
    </location>
</feature>
<evidence type="ECO:0000256" key="4">
    <source>
        <dbReference type="ARBA" id="ARBA00022692"/>
    </source>
</evidence>
<protein>
    <recommendedName>
        <fullName evidence="10">Transporter</fullName>
    </recommendedName>
</protein>
<dbReference type="Pfam" id="PF00209">
    <property type="entry name" value="SNF"/>
    <property type="match status" value="1"/>
</dbReference>
<feature type="transmembrane region" description="Helical" evidence="12">
    <location>
        <begin position="527"/>
        <end position="545"/>
    </location>
</feature>
<dbReference type="GO" id="GO:0005283">
    <property type="term" value="F:amino acid:sodium symporter activity"/>
    <property type="evidence" value="ECO:0007669"/>
    <property type="project" value="TreeGrafter"/>
</dbReference>
<feature type="transmembrane region" description="Helical" evidence="12">
    <location>
        <begin position="451"/>
        <end position="477"/>
    </location>
</feature>
<keyword evidence="14" id="KW-1185">Reference proteome</keyword>
<dbReference type="GO" id="GO:0005886">
    <property type="term" value="C:plasma membrane"/>
    <property type="evidence" value="ECO:0007669"/>
    <property type="project" value="TreeGrafter"/>
</dbReference>
<feature type="binding site" evidence="8">
    <location>
        <position position="423"/>
    </location>
    <ligand>
        <name>Na(+)</name>
        <dbReference type="ChEBI" id="CHEBI:29101"/>
        <label>1</label>
    </ligand>
</feature>
<feature type="binding site" evidence="8">
    <location>
        <position position="353"/>
    </location>
    <ligand>
        <name>Na(+)</name>
        <dbReference type="ChEBI" id="CHEBI:29101"/>
        <label>1</label>
    </ligand>
</feature>
<keyword evidence="10" id="KW-0769">Symport</keyword>
<feature type="transmembrane region" description="Helical" evidence="12">
    <location>
        <begin position="265"/>
        <end position="282"/>
    </location>
</feature>
<comment type="subcellular location">
    <subcellularLocation>
        <location evidence="1">Membrane</location>
        <topology evidence="1">Multi-pass membrane protein</topology>
    </subcellularLocation>
</comment>
<keyword evidence="9" id="KW-1015">Disulfide bond</keyword>
<feature type="region of interest" description="Disordered" evidence="11">
    <location>
        <begin position="661"/>
        <end position="692"/>
    </location>
</feature>
<feature type="compositionally biased region" description="Polar residues" evidence="11">
    <location>
        <begin position="666"/>
        <end position="680"/>
    </location>
</feature>
<evidence type="ECO:0000256" key="12">
    <source>
        <dbReference type="SAM" id="Phobius"/>
    </source>
</evidence>
<comment type="caution">
    <text evidence="13">The sequence shown here is derived from an EMBL/GenBank/DDBJ whole genome shotgun (WGS) entry which is preliminary data.</text>
</comment>
<evidence type="ECO:0000256" key="2">
    <source>
        <dbReference type="ARBA" id="ARBA00006459"/>
    </source>
</evidence>
<dbReference type="GO" id="GO:0089718">
    <property type="term" value="P:amino acid import across plasma membrane"/>
    <property type="evidence" value="ECO:0007669"/>
    <property type="project" value="TreeGrafter"/>
</dbReference>
<sequence length="692" mass="77139">MPKYSLTTEPQEITAIKDNAGGGNYDISASPDPDIKVTEEGDDEETERGQWGGYCDFLLTCIGYCVGLGNVWRFPYLCFKNGGGAFLIPYIISLLLMGIPLYFLELSFGQFASIGPIAIWKAVPVFKGLGYAMVIVNTVISLYYIVIVAWVWYFFFTSMRSPLPWVDCNNRWNTPNCFDRQQAINCTALNATFFNGTVSNCSEVPELLSKTQTPAHEYFYNHVLELTDGLGDLGGMRWPLLGTLFLSWVIVFLVLIKGVASLGKVAYFSSLFPYFMMTALLIRGATLEGARKGIEFYMIPKWERLADIQVWSDAANQIFYSLGISIGTLTAMSSFNRFNHYCLRDALIVPFINCATSIYAGFAVFSVLGFMATRANLPVEQVAVSGPGLVFVVYPEGLTQMPGSPTAWAILFFIMMMFLGFSSQFSQVETIISAFNDESGGWFLRGRWRGLAFRATVCLIMFACGIPLVFQGGFYVFTIFDTYAGGFPLLIIGLLEVIVITYIYGFNRFAEDIQMMIGYKPSLFIRAFWNVITPLLLLVIIILKIVQYKPLTFGDYTYPPWYGAISWSLVALPLLFIPGVGLAVHCKNGGWKIFKKTLAPAAEWGPALNKHRTGRYEPIVKNRIELESGPSFTPSSGDELPPAYINAYDNTTSNYYANANGHIPSNEKNGPEQTMNNDGGKTNLAFEGEQRF</sequence>
<evidence type="ECO:0000256" key="1">
    <source>
        <dbReference type="ARBA" id="ARBA00004141"/>
    </source>
</evidence>
<dbReference type="OrthoDB" id="6581954at2759"/>
<feature type="transmembrane region" description="Helical" evidence="12">
    <location>
        <begin position="129"/>
        <end position="155"/>
    </location>
</feature>
<organism evidence="13 14">
    <name type="scientific">Owenia fusiformis</name>
    <name type="common">Polychaete worm</name>
    <dbReference type="NCBI Taxonomy" id="6347"/>
    <lineage>
        <taxon>Eukaryota</taxon>
        <taxon>Metazoa</taxon>
        <taxon>Spiralia</taxon>
        <taxon>Lophotrochozoa</taxon>
        <taxon>Annelida</taxon>
        <taxon>Polychaeta</taxon>
        <taxon>Sedentaria</taxon>
        <taxon>Canalipalpata</taxon>
        <taxon>Sabellida</taxon>
        <taxon>Oweniida</taxon>
        <taxon>Oweniidae</taxon>
        <taxon>Owenia</taxon>
    </lineage>
</organism>
<dbReference type="InterPro" id="IPR000175">
    <property type="entry name" value="Na/ntran_symport"/>
</dbReference>
<feature type="binding site" evidence="8">
    <location>
        <position position="70"/>
    </location>
    <ligand>
        <name>Na(+)</name>
        <dbReference type="ChEBI" id="CHEBI:29101"/>
        <label>1</label>
    </ligand>
</feature>
<dbReference type="PANTHER" id="PTHR11616">
    <property type="entry name" value="SODIUM/CHLORIDE DEPENDENT TRANSPORTER"/>
    <property type="match status" value="1"/>
</dbReference>
<name>A0A8J1UFN7_OWEFU</name>
<dbReference type="Proteomes" id="UP000749559">
    <property type="component" value="Unassembled WGS sequence"/>
</dbReference>
<evidence type="ECO:0000313" key="14">
    <source>
        <dbReference type="Proteomes" id="UP000749559"/>
    </source>
</evidence>
<proteinExistence type="inferred from homology"/>
<feature type="transmembrane region" description="Helical" evidence="12">
    <location>
        <begin position="347"/>
        <end position="370"/>
    </location>
</feature>
<keyword evidence="5 12" id="KW-1133">Transmembrane helix</keyword>
<evidence type="ECO:0000256" key="5">
    <source>
        <dbReference type="ARBA" id="ARBA00022989"/>
    </source>
</evidence>
<keyword evidence="4 10" id="KW-0812">Transmembrane</keyword>
<dbReference type="GO" id="GO:0046872">
    <property type="term" value="F:metal ion binding"/>
    <property type="evidence" value="ECO:0007669"/>
    <property type="project" value="UniProtKB-KW"/>
</dbReference>
<evidence type="ECO:0000256" key="3">
    <source>
        <dbReference type="ARBA" id="ARBA00022448"/>
    </source>
</evidence>
<feature type="transmembrane region" description="Helical" evidence="12">
    <location>
        <begin position="483"/>
        <end position="506"/>
    </location>
</feature>
<feature type="transmembrane region" description="Helical" evidence="12">
    <location>
        <begin position="565"/>
        <end position="586"/>
    </location>
</feature>
<dbReference type="PANTHER" id="PTHR11616:SF321">
    <property type="entry name" value="SODIUM-DEPENDENT NUTRIENT AMINO ACID TRANSPORTER 1-RELATED"/>
    <property type="match status" value="1"/>
</dbReference>
<keyword evidence="3 10" id="KW-0813">Transport</keyword>
<evidence type="ECO:0000256" key="9">
    <source>
        <dbReference type="PIRSR" id="PIRSR600175-2"/>
    </source>
</evidence>
<dbReference type="SUPFAM" id="SSF161070">
    <property type="entry name" value="SNF-like"/>
    <property type="match status" value="1"/>
</dbReference>
<feature type="transmembrane region" description="Helical" evidence="12">
    <location>
        <begin position="51"/>
        <end position="72"/>
    </location>
</feature>
<dbReference type="EMBL" id="CAIIXF020000007">
    <property type="protein sequence ID" value="CAH1788710.1"/>
    <property type="molecule type" value="Genomic_DNA"/>
</dbReference>
<dbReference type="PROSITE" id="PS00610">
    <property type="entry name" value="NA_NEUROTRAN_SYMP_1"/>
    <property type="match status" value="1"/>
</dbReference>
<evidence type="ECO:0000313" key="13">
    <source>
        <dbReference type="EMBL" id="CAH1788710.1"/>
    </source>
</evidence>
<feature type="binding site" evidence="8">
    <location>
        <position position="321"/>
    </location>
    <ligand>
        <name>Na(+)</name>
        <dbReference type="ChEBI" id="CHEBI:29101"/>
        <label>1</label>
    </ligand>
</feature>
<feature type="binding site" evidence="8">
    <location>
        <position position="63"/>
    </location>
    <ligand>
        <name>Na(+)</name>
        <dbReference type="ChEBI" id="CHEBI:29101"/>
        <label>1</label>
    </ligand>
</feature>
<feature type="transmembrane region" description="Helical" evidence="12">
    <location>
        <begin position="84"/>
        <end position="103"/>
    </location>
</feature>
<evidence type="ECO:0000256" key="8">
    <source>
        <dbReference type="PIRSR" id="PIRSR600175-1"/>
    </source>
</evidence>
<dbReference type="AlphaFoldDB" id="A0A8J1UFN7"/>
<feature type="binding site" evidence="8">
    <location>
        <position position="66"/>
    </location>
    <ligand>
        <name>Na(+)</name>
        <dbReference type="ChEBI" id="CHEBI:29101"/>
        <label>1</label>
    </ligand>
</feature>
<keyword evidence="6 12" id="KW-0472">Membrane</keyword>
<feature type="region of interest" description="Disordered" evidence="11">
    <location>
        <begin position="16"/>
        <end position="46"/>
    </location>
</feature>
<keyword evidence="7" id="KW-0325">Glycoprotein</keyword>
<feature type="disulfide bond" evidence="9">
    <location>
        <begin position="168"/>
        <end position="177"/>
    </location>
</feature>
<feature type="transmembrane region" description="Helical" evidence="12">
    <location>
        <begin position="318"/>
        <end position="335"/>
    </location>
</feature>
<evidence type="ECO:0000256" key="6">
    <source>
        <dbReference type="ARBA" id="ARBA00023136"/>
    </source>
</evidence>
<feature type="transmembrane region" description="Helical" evidence="12">
    <location>
        <begin position="240"/>
        <end position="259"/>
    </location>
</feature>
<dbReference type="PROSITE" id="PS50267">
    <property type="entry name" value="NA_NEUROTRAN_SYMP_3"/>
    <property type="match status" value="1"/>
</dbReference>
<evidence type="ECO:0000256" key="7">
    <source>
        <dbReference type="ARBA" id="ARBA00023180"/>
    </source>
</evidence>
<dbReference type="InterPro" id="IPR037272">
    <property type="entry name" value="SNS_sf"/>
</dbReference>